<keyword evidence="4" id="KW-1185">Reference proteome</keyword>
<dbReference type="Gene3D" id="1.10.10.10">
    <property type="entry name" value="Winged helix-like DNA-binding domain superfamily/Winged helix DNA-binding domain"/>
    <property type="match status" value="1"/>
</dbReference>
<dbReference type="RefSeq" id="WP_152503958.1">
    <property type="nucleotide sequence ID" value="NZ_CP120863.1"/>
</dbReference>
<dbReference type="PANTHER" id="PTHR33164:SF5">
    <property type="entry name" value="ORGANIC HYDROPEROXIDE RESISTANCE TRANSCRIPTIONAL REGULATOR"/>
    <property type="match status" value="1"/>
</dbReference>
<dbReference type="InterPro" id="IPR036388">
    <property type="entry name" value="WH-like_DNA-bd_sf"/>
</dbReference>
<dbReference type="SMART" id="SM00347">
    <property type="entry name" value="HTH_MARR"/>
    <property type="match status" value="1"/>
</dbReference>
<dbReference type="PRINTS" id="PR00598">
    <property type="entry name" value="HTHMARR"/>
</dbReference>
<dbReference type="PROSITE" id="PS50995">
    <property type="entry name" value="HTH_MARR_2"/>
    <property type="match status" value="1"/>
</dbReference>
<evidence type="ECO:0000313" key="3">
    <source>
        <dbReference type="EMBL" id="WFE89694.1"/>
    </source>
</evidence>
<dbReference type="Proteomes" id="UP001209803">
    <property type="component" value="Chromosome"/>
</dbReference>
<reference evidence="3 4" key="1">
    <citation type="submission" date="2023-03" db="EMBL/GenBank/DDBJ databases">
        <title>Roseibium porphyridii sp. nov. and Roseibium rhodosorbium sp. nov. isolated from marine algae, Porphyridium cruentum and Rhodosorus marinus, respectively.</title>
        <authorList>
            <person name="Lee M.W."/>
            <person name="Choi B.J."/>
            <person name="Lee J.K."/>
            <person name="Choi D.G."/>
            <person name="Baek J.H."/>
            <person name="Bayburt H."/>
            <person name="Kim J.M."/>
            <person name="Han D.M."/>
            <person name="Kim K.H."/>
            <person name="Jeon C.O."/>
        </authorList>
    </citation>
    <scope>NUCLEOTIDE SEQUENCE [LARGE SCALE GENOMIC DNA]</scope>
    <source>
        <strain evidence="3 4">KMA01</strain>
    </source>
</reference>
<dbReference type="EMBL" id="CP120863">
    <property type="protein sequence ID" value="WFE89694.1"/>
    <property type="molecule type" value="Genomic_DNA"/>
</dbReference>
<feature type="domain" description="HTH marR-type" evidence="2">
    <location>
        <begin position="15"/>
        <end position="145"/>
    </location>
</feature>
<comment type="subcellular location">
    <subcellularLocation>
        <location evidence="1">Cytoplasm</location>
    </subcellularLocation>
</comment>
<dbReference type="SUPFAM" id="SSF46785">
    <property type="entry name" value="Winged helix' DNA-binding domain"/>
    <property type="match status" value="1"/>
</dbReference>
<evidence type="ECO:0000259" key="2">
    <source>
        <dbReference type="PROSITE" id="PS50995"/>
    </source>
</evidence>
<gene>
    <name evidence="3" type="ORF">K1718_26665</name>
</gene>
<proteinExistence type="predicted"/>
<dbReference type="InterPro" id="IPR000835">
    <property type="entry name" value="HTH_MarR-typ"/>
</dbReference>
<accession>A0ABY8F5H5</accession>
<dbReference type="InterPro" id="IPR039422">
    <property type="entry name" value="MarR/SlyA-like"/>
</dbReference>
<protein>
    <submittedName>
        <fullName evidence="3">MarR family transcriptional regulator</fullName>
    </submittedName>
</protein>
<dbReference type="Pfam" id="PF01047">
    <property type="entry name" value="MarR"/>
    <property type="match status" value="1"/>
</dbReference>
<dbReference type="InterPro" id="IPR036390">
    <property type="entry name" value="WH_DNA-bd_sf"/>
</dbReference>
<evidence type="ECO:0000256" key="1">
    <source>
        <dbReference type="ARBA" id="ARBA00004496"/>
    </source>
</evidence>
<sequence>MESCTTDEKGLLKIEDQLCFALYSTSRAITKEYAVLLETMGVTYPQYLALMVLWQNDGILVQDIAKSLEVDQATATPLVKRLEKLGFVTRQRSAEDERRVQVFLTQSGKDLYKTALSVPQGLGCAIGVDGQRAEMLIKELNDIKAFIAQNNLR</sequence>
<dbReference type="PANTHER" id="PTHR33164">
    <property type="entry name" value="TRANSCRIPTIONAL REGULATOR, MARR FAMILY"/>
    <property type="match status" value="1"/>
</dbReference>
<name>A0ABY8F5H5_9HYPH</name>
<organism evidence="3 4">
    <name type="scientific">Roseibium porphyridii</name>
    <dbReference type="NCBI Taxonomy" id="2866279"/>
    <lineage>
        <taxon>Bacteria</taxon>
        <taxon>Pseudomonadati</taxon>
        <taxon>Pseudomonadota</taxon>
        <taxon>Alphaproteobacteria</taxon>
        <taxon>Hyphomicrobiales</taxon>
        <taxon>Stappiaceae</taxon>
        <taxon>Roseibium</taxon>
    </lineage>
</organism>
<evidence type="ECO:0000313" key="4">
    <source>
        <dbReference type="Proteomes" id="UP001209803"/>
    </source>
</evidence>